<accession>A0A2N5HSC4</accession>
<protein>
    <submittedName>
        <fullName evidence="1">Uncharacterized protein</fullName>
    </submittedName>
</protein>
<sequence>MTILFATLPHAQIGNQDLYKETISNLQRAIEATLQPFLNTDQLKKKGKMLSDLVPVFVSHQVLFLGQKVNKSYIENIVDEIMLPAIKFS</sequence>
<keyword evidence="2" id="KW-1185">Reference proteome</keyword>
<evidence type="ECO:0000313" key="2">
    <source>
        <dbReference type="Proteomes" id="UP000234950"/>
    </source>
</evidence>
<dbReference type="RefSeq" id="WP_101646422.1">
    <property type="nucleotide sequence ID" value="NZ_PGVE01000017.1"/>
</dbReference>
<organism evidence="1 2">
    <name type="scientific">Neobacillus cucumis</name>
    <dbReference type="NCBI Taxonomy" id="1740721"/>
    <lineage>
        <taxon>Bacteria</taxon>
        <taxon>Bacillati</taxon>
        <taxon>Bacillota</taxon>
        <taxon>Bacilli</taxon>
        <taxon>Bacillales</taxon>
        <taxon>Bacillaceae</taxon>
        <taxon>Neobacillus</taxon>
    </lineage>
</organism>
<comment type="caution">
    <text evidence="1">The sequence shown here is derived from an EMBL/GenBank/DDBJ whole genome shotgun (WGS) entry which is preliminary data.</text>
</comment>
<evidence type="ECO:0000313" key="1">
    <source>
        <dbReference type="EMBL" id="PLS08403.1"/>
    </source>
</evidence>
<gene>
    <name evidence="1" type="ORF">CVD27_03060</name>
</gene>
<dbReference type="AlphaFoldDB" id="A0A2N5HSC4"/>
<dbReference type="EMBL" id="PGVE01000017">
    <property type="protein sequence ID" value="PLS08403.1"/>
    <property type="molecule type" value="Genomic_DNA"/>
</dbReference>
<proteinExistence type="predicted"/>
<dbReference type="OrthoDB" id="9796019at2"/>
<reference evidence="1 2" key="1">
    <citation type="submission" date="2017-11" db="EMBL/GenBank/DDBJ databases">
        <title>Comparitive Functional Genomics of Dry Heat Resistant strains isolated from the Viking Spacecraft.</title>
        <authorList>
            <person name="Seuylemezian A."/>
            <person name="Cooper K."/>
            <person name="Vaishampayan P."/>
        </authorList>
    </citation>
    <scope>NUCLEOTIDE SEQUENCE [LARGE SCALE GENOMIC DNA]</scope>
    <source>
        <strain evidence="1 2">V32-6</strain>
    </source>
</reference>
<dbReference type="Proteomes" id="UP000234950">
    <property type="component" value="Unassembled WGS sequence"/>
</dbReference>
<name>A0A2N5HSC4_9BACI</name>